<comment type="catalytic activity">
    <reaction evidence="7">
        <text>protoporphyrinogen IX + 3 a ubiquinone = protoporphyrin IX + 3 a ubiquinol</text>
        <dbReference type="Rhea" id="RHEA:63936"/>
        <dbReference type="Rhea" id="RHEA-COMP:9565"/>
        <dbReference type="Rhea" id="RHEA-COMP:9566"/>
        <dbReference type="ChEBI" id="CHEBI:16389"/>
        <dbReference type="ChEBI" id="CHEBI:17976"/>
        <dbReference type="ChEBI" id="CHEBI:57306"/>
        <dbReference type="ChEBI" id="CHEBI:57307"/>
    </reaction>
</comment>
<evidence type="ECO:0000256" key="4">
    <source>
        <dbReference type="ARBA" id="ARBA00023002"/>
    </source>
</evidence>
<dbReference type="PROSITE" id="PS50902">
    <property type="entry name" value="FLAVODOXIN_LIKE"/>
    <property type="match status" value="1"/>
</dbReference>
<comment type="caution">
    <text evidence="9">The sequence shown here is derived from an EMBL/GenBank/DDBJ whole genome shotgun (WGS) entry which is preliminary data.</text>
</comment>
<organism evidence="9 10">
    <name type="scientific">Marinomonas aquiplantarum</name>
    <dbReference type="NCBI Taxonomy" id="491951"/>
    <lineage>
        <taxon>Bacteria</taxon>
        <taxon>Pseudomonadati</taxon>
        <taxon>Pseudomonadota</taxon>
        <taxon>Gammaproteobacteria</taxon>
        <taxon>Oceanospirillales</taxon>
        <taxon>Oceanospirillaceae</taxon>
        <taxon>Marinomonas</taxon>
    </lineage>
</organism>
<keyword evidence="5" id="KW-0472">Membrane</keyword>
<dbReference type="InterPro" id="IPR029039">
    <property type="entry name" value="Flavoprotein-like_sf"/>
</dbReference>
<dbReference type="GO" id="GO:0005886">
    <property type="term" value="C:plasma membrane"/>
    <property type="evidence" value="ECO:0007669"/>
    <property type="project" value="UniProtKB-SubCell"/>
</dbReference>
<gene>
    <name evidence="7" type="primary">hemG</name>
    <name evidence="9" type="ORF">DFP76_103272</name>
</gene>
<name>A0A366D3Z0_9GAMM</name>
<dbReference type="InterPro" id="IPR044264">
    <property type="entry name" value="HemG"/>
</dbReference>
<dbReference type="OrthoDB" id="9795729at2"/>
<sequence>MANILFVYSTTDGHTLKISQTMQTVMEQAGQQVQLLPLDQVNAEQLSQCDKLVIGASIRYGKHQASLVQFIADNKAVIESKPSAFFTVNLVARKAEKCEPHTNPYIIKLLDQLAWQPSLQGVFAGKLNYQQYGFLDRNMIRFIMWVTKGPTDPTTNQEFTDWQKVDEFAHAVCQL</sequence>
<dbReference type="GO" id="GO:0070819">
    <property type="term" value="F:menaquinone-dependent protoporphyrinogen oxidase activity"/>
    <property type="evidence" value="ECO:0007669"/>
    <property type="project" value="UniProtKB-UniRule"/>
</dbReference>
<dbReference type="NCBIfam" id="NF008316">
    <property type="entry name" value="PRK11104.1"/>
    <property type="match status" value="1"/>
</dbReference>
<dbReference type="Proteomes" id="UP000252086">
    <property type="component" value="Unassembled WGS sequence"/>
</dbReference>
<protein>
    <recommendedName>
        <fullName evidence="7">Protoporphyrinogen IX dehydrogenase [quinone]</fullName>
        <ecNumber evidence="7">1.3.5.3</ecNumber>
    </recommendedName>
    <alternativeName>
        <fullName evidence="7">Protoporphyrinogen IX dehydrogenase [menaquinone]</fullName>
    </alternativeName>
    <alternativeName>
        <fullName evidence="7">Protoporphyrinogen IX dehydrogenase [ubiquinone]</fullName>
    </alternativeName>
    <alternativeName>
        <fullName evidence="7">Protoporphyrinogen oxidase</fullName>
        <shortName evidence="7">PPO</shortName>
    </alternativeName>
</protein>
<feature type="domain" description="Flavodoxin-like" evidence="8">
    <location>
        <begin position="4"/>
        <end position="175"/>
    </location>
</feature>
<dbReference type="InterPro" id="IPR026816">
    <property type="entry name" value="Flavodoxin_dom"/>
</dbReference>
<reference evidence="9 10" key="1">
    <citation type="submission" date="2018-06" db="EMBL/GenBank/DDBJ databases">
        <title>Genomic Encyclopedia of Type Strains, Phase III (KMG-III): the genomes of soil and plant-associated and newly described type strains.</title>
        <authorList>
            <person name="Whitman W."/>
        </authorList>
    </citation>
    <scope>NUCLEOTIDE SEQUENCE [LARGE SCALE GENOMIC DNA]</scope>
    <source>
        <strain evidence="9 10">CECT 7732</strain>
    </source>
</reference>
<dbReference type="SUPFAM" id="SSF52218">
    <property type="entry name" value="Flavoproteins"/>
    <property type="match status" value="1"/>
</dbReference>
<evidence type="ECO:0000256" key="7">
    <source>
        <dbReference type="HAMAP-Rule" id="MF_00853"/>
    </source>
</evidence>
<evidence type="ECO:0000256" key="2">
    <source>
        <dbReference type="ARBA" id="ARBA00022643"/>
    </source>
</evidence>
<comment type="subcellular location">
    <subcellularLocation>
        <location evidence="7">Cell membrane</location>
        <topology evidence="7">Peripheral membrane protein</topology>
    </subcellularLocation>
</comment>
<evidence type="ECO:0000256" key="3">
    <source>
        <dbReference type="ARBA" id="ARBA00022741"/>
    </source>
</evidence>
<dbReference type="AlphaFoldDB" id="A0A366D3Z0"/>
<comment type="cofactor">
    <cofactor evidence="7">
        <name>FMN</name>
        <dbReference type="ChEBI" id="CHEBI:58210"/>
    </cofactor>
    <text evidence="7">Binds 1 FMN non-covalently per subunit.</text>
</comment>
<dbReference type="RefSeq" id="WP_113873978.1">
    <property type="nucleotide sequence ID" value="NZ_QNRF01000003.1"/>
</dbReference>
<accession>A0A366D3Z0</accession>
<dbReference type="Gene3D" id="3.40.50.360">
    <property type="match status" value="1"/>
</dbReference>
<dbReference type="InterPro" id="IPR052200">
    <property type="entry name" value="Protoporphyrinogen_IX_DH"/>
</dbReference>
<dbReference type="HAMAP" id="MF_00853">
    <property type="entry name" value="HemG"/>
    <property type="match status" value="1"/>
</dbReference>
<keyword evidence="7" id="KW-1003">Cell membrane</keyword>
<evidence type="ECO:0000256" key="6">
    <source>
        <dbReference type="ARBA" id="ARBA00023244"/>
    </source>
</evidence>
<comment type="similarity">
    <text evidence="7">Belongs to the HemG family.</text>
</comment>
<keyword evidence="10" id="KW-1185">Reference proteome</keyword>
<keyword evidence="4 7" id="KW-0560">Oxidoreductase</keyword>
<dbReference type="UniPathway" id="UPA00251">
    <property type="reaction ID" value="UER00324"/>
</dbReference>
<comment type="pathway">
    <text evidence="7">Porphyrin-containing compound metabolism; protoporphyrin-IX biosynthesis; protoporphyrin-IX from protoporphyrinogen-IX: step 1/1.</text>
</comment>
<dbReference type="EC" id="1.3.5.3" evidence="7"/>
<keyword evidence="1 7" id="KW-0285">Flavoprotein</keyword>
<evidence type="ECO:0000256" key="5">
    <source>
        <dbReference type="ARBA" id="ARBA00023136"/>
    </source>
</evidence>
<keyword evidence="3 7" id="KW-0547">Nucleotide-binding</keyword>
<comment type="function">
    <text evidence="7">Catalyzes the 6-electron oxidation of protoporphyrinogen IX to form protoporphyrin IX; under anaerobic conditions uses menaquinone as an electron acceptor, under aerobic conditions uses ubiquinone as an electron acceptor.</text>
</comment>
<keyword evidence="6 7" id="KW-0627">Porphyrin biosynthesis</keyword>
<dbReference type="GO" id="GO:0010181">
    <property type="term" value="F:FMN binding"/>
    <property type="evidence" value="ECO:0007669"/>
    <property type="project" value="UniProtKB-UniRule"/>
</dbReference>
<dbReference type="GO" id="GO:0006782">
    <property type="term" value="P:protoporphyrinogen IX biosynthetic process"/>
    <property type="evidence" value="ECO:0007669"/>
    <property type="project" value="UniProtKB-UniRule"/>
</dbReference>
<evidence type="ECO:0000259" key="8">
    <source>
        <dbReference type="PROSITE" id="PS50902"/>
    </source>
</evidence>
<dbReference type="EMBL" id="QNRF01000003">
    <property type="protein sequence ID" value="RBO83998.1"/>
    <property type="molecule type" value="Genomic_DNA"/>
</dbReference>
<comment type="catalytic activity">
    <reaction evidence="7">
        <text>protoporphyrinogen IX + 3 a quinone = protoporphyrin IX + 3 a quinol</text>
        <dbReference type="Rhea" id="RHEA:65032"/>
        <dbReference type="ChEBI" id="CHEBI:24646"/>
        <dbReference type="ChEBI" id="CHEBI:57306"/>
        <dbReference type="ChEBI" id="CHEBI:57307"/>
        <dbReference type="ChEBI" id="CHEBI:132124"/>
        <dbReference type="EC" id="1.3.5.3"/>
    </reaction>
</comment>
<comment type="catalytic activity">
    <reaction evidence="7">
        <text>protoporphyrinogen IX + 3 a menaquinone = protoporphyrin IX + 3 a menaquinol</text>
        <dbReference type="Rhea" id="RHEA:27409"/>
        <dbReference type="Rhea" id="RHEA-COMP:9537"/>
        <dbReference type="Rhea" id="RHEA-COMP:9539"/>
        <dbReference type="ChEBI" id="CHEBI:16374"/>
        <dbReference type="ChEBI" id="CHEBI:18151"/>
        <dbReference type="ChEBI" id="CHEBI:57306"/>
        <dbReference type="ChEBI" id="CHEBI:57307"/>
        <dbReference type="EC" id="1.3.5.3"/>
    </reaction>
</comment>
<dbReference type="PANTHER" id="PTHR38030:SF2">
    <property type="entry name" value="PROTOPORPHYRINOGEN IX DEHYDROGENASE [QUINONE]"/>
    <property type="match status" value="1"/>
</dbReference>
<proteinExistence type="inferred from homology"/>
<evidence type="ECO:0000313" key="10">
    <source>
        <dbReference type="Proteomes" id="UP000252086"/>
    </source>
</evidence>
<dbReference type="GO" id="GO:0004729">
    <property type="term" value="F:oxygen-dependent protoporphyrinogen oxidase activity"/>
    <property type="evidence" value="ECO:0007669"/>
    <property type="project" value="InterPro"/>
</dbReference>
<evidence type="ECO:0000313" key="9">
    <source>
        <dbReference type="EMBL" id="RBO83998.1"/>
    </source>
</evidence>
<dbReference type="Pfam" id="PF12724">
    <property type="entry name" value="Flavodoxin_5"/>
    <property type="match status" value="1"/>
</dbReference>
<dbReference type="InterPro" id="IPR008254">
    <property type="entry name" value="Flavodoxin/NO_synth"/>
</dbReference>
<evidence type="ECO:0000256" key="1">
    <source>
        <dbReference type="ARBA" id="ARBA00022630"/>
    </source>
</evidence>
<dbReference type="PANTHER" id="PTHR38030">
    <property type="entry name" value="PROTOPORPHYRINOGEN IX DEHYDROGENASE [MENAQUINONE]"/>
    <property type="match status" value="1"/>
</dbReference>
<keyword evidence="2 7" id="KW-0288">FMN</keyword>